<dbReference type="Pfam" id="PF12146">
    <property type="entry name" value="Hydrolase_4"/>
    <property type="match status" value="1"/>
</dbReference>
<gene>
    <name evidence="2" type="ORF">D1B32_14015</name>
</gene>
<dbReference type="AlphaFoldDB" id="A0A417YF42"/>
<dbReference type="SUPFAM" id="SSF53474">
    <property type="entry name" value="alpha/beta-Hydrolases"/>
    <property type="match status" value="1"/>
</dbReference>
<name>A0A417YF42_9BACI</name>
<dbReference type="InterPro" id="IPR022742">
    <property type="entry name" value="Hydrolase_4"/>
</dbReference>
<dbReference type="EMBL" id="QWEH01000009">
    <property type="protein sequence ID" value="RHW31308.1"/>
    <property type="molecule type" value="Genomic_DNA"/>
</dbReference>
<protein>
    <submittedName>
        <fullName evidence="2">Alpha/beta hydrolase</fullName>
    </submittedName>
</protein>
<evidence type="ECO:0000313" key="2">
    <source>
        <dbReference type="EMBL" id="RHW31308.1"/>
    </source>
</evidence>
<keyword evidence="3" id="KW-1185">Reference proteome</keyword>
<dbReference type="InterPro" id="IPR051044">
    <property type="entry name" value="MAG_DAG_Lipase"/>
</dbReference>
<dbReference type="Gene3D" id="3.40.50.1820">
    <property type="entry name" value="alpha/beta hydrolase"/>
    <property type="match status" value="1"/>
</dbReference>
<accession>A0A417YF42</accession>
<dbReference type="GO" id="GO:0016787">
    <property type="term" value="F:hydrolase activity"/>
    <property type="evidence" value="ECO:0007669"/>
    <property type="project" value="UniProtKB-KW"/>
</dbReference>
<proteinExistence type="predicted"/>
<evidence type="ECO:0000313" key="3">
    <source>
        <dbReference type="Proteomes" id="UP000285456"/>
    </source>
</evidence>
<dbReference type="OrthoDB" id="9806902at2"/>
<reference evidence="2 3" key="1">
    <citation type="journal article" date="2007" name="Int. J. Syst. Evol. Microbiol.">
        <title>Oceanobacillus profundus sp. nov., isolated from a deep-sea sediment core.</title>
        <authorList>
            <person name="Kim Y.G."/>
            <person name="Choi D.H."/>
            <person name="Hyun S."/>
            <person name="Cho B.C."/>
        </authorList>
    </citation>
    <scope>NUCLEOTIDE SEQUENCE [LARGE SCALE GENOMIC DNA]</scope>
    <source>
        <strain evidence="2 3">DSM 18246</strain>
    </source>
</reference>
<dbReference type="PANTHER" id="PTHR11614">
    <property type="entry name" value="PHOSPHOLIPASE-RELATED"/>
    <property type="match status" value="1"/>
</dbReference>
<feature type="domain" description="Serine aminopeptidase S33" evidence="1">
    <location>
        <begin position="26"/>
        <end position="286"/>
    </location>
</feature>
<dbReference type="Proteomes" id="UP000285456">
    <property type="component" value="Unassembled WGS sequence"/>
</dbReference>
<sequence>MEHTCWLSMEDNTAIYVKKWYTTDTTPKAVIQLAHGMVEHIERYHEFANYLVEKGFFVYGNDHRGHGKTGEKQGLQGYFADQDGFSKATNDLYEITKHIKHDHPNTPIFLFGHSMGSFLARNYLQIHSHLIDGVVLSGTGYFSTVTSTLGKALSKTLPPKGQSNLMNYLSFSSNNKKIKDKKNGFEWLSRDEAIVQDYVNDPFSGFIPTGRFFYDLLSGILSMQNKKQNQLIRKNLPMLIISGDADPVGDYAKGVWKTANIYEKAGLENITVMLYPDGRHEILNEINRMEIFADINKWIVLHL</sequence>
<comment type="caution">
    <text evidence="2">The sequence shown here is derived from an EMBL/GenBank/DDBJ whole genome shotgun (WGS) entry which is preliminary data.</text>
</comment>
<evidence type="ECO:0000259" key="1">
    <source>
        <dbReference type="Pfam" id="PF12146"/>
    </source>
</evidence>
<dbReference type="RefSeq" id="WP_095311318.1">
    <property type="nucleotide sequence ID" value="NZ_JAMAWL010000002.1"/>
</dbReference>
<dbReference type="InterPro" id="IPR029058">
    <property type="entry name" value="AB_hydrolase_fold"/>
</dbReference>
<organism evidence="2 3">
    <name type="scientific">Oceanobacillus profundus</name>
    <dbReference type="NCBI Taxonomy" id="372463"/>
    <lineage>
        <taxon>Bacteria</taxon>
        <taxon>Bacillati</taxon>
        <taxon>Bacillota</taxon>
        <taxon>Bacilli</taxon>
        <taxon>Bacillales</taxon>
        <taxon>Bacillaceae</taxon>
        <taxon>Oceanobacillus</taxon>
    </lineage>
</organism>
<keyword evidence="2" id="KW-0378">Hydrolase</keyword>